<dbReference type="InterPro" id="IPR016024">
    <property type="entry name" value="ARM-type_fold"/>
</dbReference>
<gene>
    <name evidence="1" type="ORF">FIC82_017980</name>
</gene>
<dbReference type="OrthoDB" id="3692795at2"/>
<evidence type="ECO:0000313" key="2">
    <source>
        <dbReference type="Proteomes" id="UP000451354"/>
    </source>
</evidence>
<evidence type="ECO:0008006" key="3">
    <source>
        <dbReference type="Google" id="ProtNLM"/>
    </source>
</evidence>
<name>A0A6M5ULR2_9MICO</name>
<evidence type="ECO:0000313" key="1">
    <source>
        <dbReference type="EMBL" id="QJW37779.1"/>
    </source>
</evidence>
<accession>A0A6M5ULR2</accession>
<dbReference type="Proteomes" id="UP000451354">
    <property type="component" value="Chromosome"/>
</dbReference>
<protein>
    <recommendedName>
        <fullName evidence="3">HEAT repeat domain-containing protein</fullName>
    </recommendedName>
</protein>
<proteinExistence type="predicted"/>
<dbReference type="AlphaFoldDB" id="A0A6M5ULR2"/>
<sequence>MFEKAFESQRLVNEAAAGLLGELEARGIAVASLDDVRLDGDNVEVLAPLLLAHVFSARYPPFVQALIDKVSVPQAANFAIPQLAFFIRRVPADYRDPIEAESGREGDPTWQERIRDYIGSALGQLVAPDWADIFLELASDRGLGGSRFEIIHNLSKSRDERVPEVLLALLNDPSVAVFAAEALGEMRWPQARAALARLALTGDLPAKRAAASALRRISVRKRPDSG</sequence>
<organism evidence="1 2">
    <name type="scientific">Cellulosimicrobium protaetiae</name>
    <dbReference type="NCBI Taxonomy" id="2587808"/>
    <lineage>
        <taxon>Bacteria</taxon>
        <taxon>Bacillati</taxon>
        <taxon>Actinomycetota</taxon>
        <taxon>Actinomycetes</taxon>
        <taxon>Micrococcales</taxon>
        <taxon>Promicromonosporaceae</taxon>
        <taxon>Cellulosimicrobium</taxon>
    </lineage>
</organism>
<keyword evidence="2" id="KW-1185">Reference proteome</keyword>
<dbReference type="KEGG" id="cprt:FIC82_017980"/>
<dbReference type="InterPro" id="IPR011989">
    <property type="entry name" value="ARM-like"/>
</dbReference>
<dbReference type="SUPFAM" id="SSF48371">
    <property type="entry name" value="ARM repeat"/>
    <property type="match status" value="1"/>
</dbReference>
<dbReference type="EMBL" id="CP052757">
    <property type="protein sequence ID" value="QJW37779.1"/>
    <property type="molecule type" value="Genomic_DNA"/>
</dbReference>
<dbReference type="RefSeq" id="WP_154799392.1">
    <property type="nucleotide sequence ID" value="NZ_CP052757.1"/>
</dbReference>
<dbReference type="Gene3D" id="1.25.10.10">
    <property type="entry name" value="Leucine-rich Repeat Variant"/>
    <property type="match status" value="1"/>
</dbReference>
<reference evidence="2" key="1">
    <citation type="journal article" date="2022" name="Int. J. Syst. Evol. Microbiol.">
        <title>Cellulosimicrobium protaetiae sp. nov., isolated from the gut of the larva of Protaetia brevitarsis seulensis.</title>
        <authorList>
            <person name="Le Han H."/>
            <person name="Nguyen T.T.H."/>
            <person name="Li Z."/>
            <person name="Shin N.R."/>
            <person name="Kim S.G."/>
        </authorList>
    </citation>
    <scope>NUCLEOTIDE SEQUENCE [LARGE SCALE GENOMIC DNA]</scope>
    <source>
        <strain evidence="2">BI34</strain>
    </source>
</reference>